<feature type="signal peptide" evidence="2">
    <location>
        <begin position="1"/>
        <end position="22"/>
    </location>
</feature>
<dbReference type="InterPro" id="IPR052423">
    <property type="entry name" value="EMIR"/>
</dbReference>
<sequence>MKTHVRAVFCSAALLLNRAAHANATGGGSSSNWLFSLPPRDPALYDELGVSPTASKNEIRRDRFKRVAEAYQVLQDDAARAAYHTYGLEQTSDMDPHDHYRFGPLGPVLDPHEVFRLYVGGGKFQQIIGDLAPKNADLPAEDGAHGDWDVYAPSASPSRSKGSVEAQRDARARQLAEALLAKLEVYVGGDVGGFERAAWAEALALRPELLLLLLLLLRAAGPAESEKYTNYGHRTAGKLAGGPLRAAAIQGQLNFYAERASTLRNLAAAASTSTGLMLKLKIRGSKNTERQGPTQWLKRGGARGGSAPQTGSATPTAGDAEDVAMIGSALWKVHRP</sequence>
<dbReference type="SUPFAM" id="SSF46565">
    <property type="entry name" value="Chaperone J-domain"/>
    <property type="match status" value="1"/>
</dbReference>
<dbReference type="InterPro" id="IPR018253">
    <property type="entry name" value="DnaJ_domain_CS"/>
</dbReference>
<feature type="chain" id="PRO_5032295334" description="J domain-containing protein" evidence="2">
    <location>
        <begin position="23"/>
        <end position="336"/>
    </location>
</feature>
<accession>A0A836C8Q7</accession>
<evidence type="ECO:0000256" key="1">
    <source>
        <dbReference type="SAM" id="MobiDB-lite"/>
    </source>
</evidence>
<dbReference type="PROSITE" id="PS00636">
    <property type="entry name" value="DNAJ_1"/>
    <property type="match status" value="1"/>
</dbReference>
<dbReference type="Gene3D" id="1.10.287.110">
    <property type="entry name" value="DnaJ domain"/>
    <property type="match status" value="1"/>
</dbReference>
<dbReference type="InterPro" id="IPR001623">
    <property type="entry name" value="DnaJ_domain"/>
</dbReference>
<feature type="region of interest" description="Disordered" evidence="1">
    <location>
        <begin position="283"/>
        <end position="319"/>
    </location>
</feature>
<dbReference type="InterPro" id="IPR036869">
    <property type="entry name" value="J_dom_sf"/>
</dbReference>
<protein>
    <recommendedName>
        <fullName evidence="5">J domain-containing protein</fullName>
    </recommendedName>
</protein>
<organism evidence="3 4">
    <name type="scientific">Tribonema minus</name>
    <dbReference type="NCBI Taxonomy" id="303371"/>
    <lineage>
        <taxon>Eukaryota</taxon>
        <taxon>Sar</taxon>
        <taxon>Stramenopiles</taxon>
        <taxon>Ochrophyta</taxon>
        <taxon>PX clade</taxon>
        <taxon>Xanthophyceae</taxon>
        <taxon>Tribonematales</taxon>
        <taxon>Tribonemataceae</taxon>
        <taxon>Tribonema</taxon>
    </lineage>
</organism>
<dbReference type="PANTHER" id="PTHR44094">
    <property type="entry name" value="DNAJ HEAT SHOCK N-TERMINAL DOMAIN-CONTAINING PROTEIN"/>
    <property type="match status" value="1"/>
</dbReference>
<evidence type="ECO:0000256" key="2">
    <source>
        <dbReference type="SAM" id="SignalP"/>
    </source>
</evidence>
<dbReference type="Proteomes" id="UP000664859">
    <property type="component" value="Unassembled WGS sequence"/>
</dbReference>
<reference evidence="3" key="1">
    <citation type="submission" date="2021-02" db="EMBL/GenBank/DDBJ databases">
        <title>First Annotated Genome of the Yellow-green Alga Tribonema minus.</title>
        <authorList>
            <person name="Mahan K.M."/>
        </authorList>
    </citation>
    <scope>NUCLEOTIDE SEQUENCE</scope>
    <source>
        <strain evidence="3">UTEX B ZZ1240</strain>
    </source>
</reference>
<comment type="caution">
    <text evidence="3">The sequence shown here is derived from an EMBL/GenBank/DDBJ whole genome shotgun (WGS) entry which is preliminary data.</text>
</comment>
<evidence type="ECO:0008006" key="5">
    <source>
        <dbReference type="Google" id="ProtNLM"/>
    </source>
</evidence>
<dbReference type="EMBL" id="JAFCMP010000547">
    <property type="protein sequence ID" value="KAG5175586.1"/>
    <property type="molecule type" value="Genomic_DNA"/>
</dbReference>
<name>A0A836C8Q7_9STRA</name>
<proteinExistence type="predicted"/>
<dbReference type="OrthoDB" id="10250354at2759"/>
<dbReference type="PANTHER" id="PTHR44094:SF8">
    <property type="entry name" value="DNAJ HEAT SHOCK N-TERMINAL DOMAIN-CONTAINING PROTEIN-RELATED"/>
    <property type="match status" value="1"/>
</dbReference>
<evidence type="ECO:0000313" key="4">
    <source>
        <dbReference type="Proteomes" id="UP000664859"/>
    </source>
</evidence>
<keyword evidence="2" id="KW-0732">Signal</keyword>
<gene>
    <name evidence="3" type="ORF">JKP88DRAFT_347192</name>
</gene>
<keyword evidence="4" id="KW-1185">Reference proteome</keyword>
<evidence type="ECO:0000313" key="3">
    <source>
        <dbReference type="EMBL" id="KAG5175586.1"/>
    </source>
</evidence>
<dbReference type="AlphaFoldDB" id="A0A836C8Q7"/>
<dbReference type="CDD" id="cd06257">
    <property type="entry name" value="DnaJ"/>
    <property type="match status" value="1"/>
</dbReference>